<dbReference type="EMBL" id="MNPL01027719">
    <property type="protein sequence ID" value="OQR67718.1"/>
    <property type="molecule type" value="Genomic_DNA"/>
</dbReference>
<organism evidence="10 11">
    <name type="scientific">Tropilaelaps mercedesae</name>
    <dbReference type="NCBI Taxonomy" id="418985"/>
    <lineage>
        <taxon>Eukaryota</taxon>
        <taxon>Metazoa</taxon>
        <taxon>Ecdysozoa</taxon>
        <taxon>Arthropoda</taxon>
        <taxon>Chelicerata</taxon>
        <taxon>Arachnida</taxon>
        <taxon>Acari</taxon>
        <taxon>Parasitiformes</taxon>
        <taxon>Mesostigmata</taxon>
        <taxon>Gamasina</taxon>
        <taxon>Dermanyssoidea</taxon>
        <taxon>Laelapidae</taxon>
        <taxon>Tropilaelaps</taxon>
    </lineage>
</organism>
<dbReference type="OrthoDB" id="10262359at2759"/>
<dbReference type="PANTHER" id="PTHR44733:SF1">
    <property type="entry name" value="DNAJ HOMOLOG SUBFAMILY C MEMBER 22"/>
    <property type="match status" value="1"/>
</dbReference>
<feature type="transmembrane region" description="Helical" evidence="8">
    <location>
        <begin position="31"/>
        <end position="50"/>
    </location>
</feature>
<dbReference type="Gene3D" id="1.10.287.110">
    <property type="entry name" value="DnaJ domain"/>
    <property type="match status" value="1"/>
</dbReference>
<evidence type="ECO:0000256" key="8">
    <source>
        <dbReference type="SAM" id="Phobius"/>
    </source>
</evidence>
<keyword evidence="11" id="KW-1185">Reference proteome</keyword>
<feature type="transmembrane region" description="Helical" evidence="8">
    <location>
        <begin position="7"/>
        <end position="25"/>
    </location>
</feature>
<dbReference type="SUPFAM" id="SSF46565">
    <property type="entry name" value="Chaperone J-domain"/>
    <property type="match status" value="1"/>
</dbReference>
<dbReference type="FunCoup" id="A0A1V9X2U4">
    <property type="interactions" value="66"/>
</dbReference>
<dbReference type="PANTHER" id="PTHR44733">
    <property type="entry name" value="DNAJ HOMOLOG SUBFAMILY C MEMBER 22"/>
    <property type="match status" value="1"/>
</dbReference>
<dbReference type="PROSITE" id="PS50076">
    <property type="entry name" value="DNAJ_2"/>
    <property type="match status" value="1"/>
</dbReference>
<reference evidence="10 11" key="1">
    <citation type="journal article" date="2017" name="Gigascience">
        <title>Draft genome of the honey bee ectoparasitic mite, Tropilaelaps mercedesae, is shaped by the parasitic life history.</title>
        <authorList>
            <person name="Dong X."/>
            <person name="Armstrong S.D."/>
            <person name="Xia D."/>
            <person name="Makepeace B.L."/>
            <person name="Darby A.C."/>
            <person name="Kadowaki T."/>
        </authorList>
    </citation>
    <scope>NUCLEOTIDE SEQUENCE [LARGE SCALE GENOMIC DNA]</scope>
    <source>
        <strain evidence="10">Wuxi-XJTLU</strain>
    </source>
</reference>
<evidence type="ECO:0000256" key="6">
    <source>
        <dbReference type="ARBA" id="ARBA00023136"/>
    </source>
</evidence>
<comment type="function">
    <text evidence="1">May function as a co-chaperone.</text>
</comment>
<sequence length="356" mass="40730">MAKSYGIALILWATFGLFGAHHFYLGRDRQGVIHLLTLGGFTLAWLWDLIQLRSYVRWANFDRSFKEKYLQKVEKNDRPGESLVKNVLETVLCQLADTLVLMAIPSSIAADETFSYYLLPLISAGTIAVVVYYLGNIGETEGTFGSALKGALISVPYYYYRPQGNIIWCTLASKSTFVRKYRPRPEDNGPFCRRLAKSLFVIGLVAGLTASYFAYNCEIETDDGESVECLDSVRNFFSSSAWQNFKKSMLTLYSYVKYHGWRSLWEDVVKAFDMTDTDSAWKVLGISKSATDQEIKAVYKTLARQFHPDKVKDPEERQAAQEKFMEIQKAYELLSKTKHKRHKHNEKSPTNDRTQL</sequence>
<comment type="subcellular location">
    <subcellularLocation>
        <location evidence="2">Membrane</location>
        <topology evidence="2">Multi-pass membrane protein</topology>
    </subcellularLocation>
</comment>
<evidence type="ECO:0000313" key="10">
    <source>
        <dbReference type="EMBL" id="OQR67718.1"/>
    </source>
</evidence>
<dbReference type="Pfam" id="PF00226">
    <property type="entry name" value="DnaJ"/>
    <property type="match status" value="1"/>
</dbReference>
<dbReference type="STRING" id="418985.A0A1V9X2U4"/>
<evidence type="ECO:0000256" key="2">
    <source>
        <dbReference type="ARBA" id="ARBA00004141"/>
    </source>
</evidence>
<name>A0A1V9X2U4_9ACAR</name>
<comment type="caution">
    <text evidence="10">The sequence shown here is derived from an EMBL/GenBank/DDBJ whole genome shotgun (WGS) entry which is preliminary data.</text>
</comment>
<dbReference type="InParanoid" id="A0A1V9X2U4"/>
<dbReference type="SMART" id="SM00271">
    <property type="entry name" value="DnaJ"/>
    <property type="match status" value="1"/>
</dbReference>
<protein>
    <recommendedName>
        <fullName evidence="3">DnaJ homolog subfamily C member 22</fullName>
    </recommendedName>
</protein>
<evidence type="ECO:0000259" key="9">
    <source>
        <dbReference type="PROSITE" id="PS50076"/>
    </source>
</evidence>
<evidence type="ECO:0000256" key="4">
    <source>
        <dbReference type="ARBA" id="ARBA00022692"/>
    </source>
</evidence>
<dbReference type="InterPro" id="IPR001623">
    <property type="entry name" value="DnaJ_domain"/>
</dbReference>
<feature type="compositionally biased region" description="Basic residues" evidence="7">
    <location>
        <begin position="336"/>
        <end position="345"/>
    </location>
</feature>
<dbReference type="AlphaFoldDB" id="A0A1V9X2U4"/>
<keyword evidence="5 8" id="KW-1133">Transmembrane helix</keyword>
<proteinExistence type="predicted"/>
<evidence type="ECO:0000256" key="5">
    <source>
        <dbReference type="ARBA" id="ARBA00022989"/>
    </source>
</evidence>
<dbReference type="GO" id="GO:0016020">
    <property type="term" value="C:membrane"/>
    <property type="evidence" value="ECO:0007669"/>
    <property type="project" value="UniProtKB-SubCell"/>
</dbReference>
<dbReference type="Proteomes" id="UP000192247">
    <property type="component" value="Unassembled WGS sequence"/>
</dbReference>
<keyword evidence="6 8" id="KW-0472">Membrane</keyword>
<dbReference type="CDD" id="cd06257">
    <property type="entry name" value="DnaJ"/>
    <property type="match status" value="1"/>
</dbReference>
<feature type="compositionally biased region" description="Basic and acidic residues" evidence="7">
    <location>
        <begin position="346"/>
        <end position="356"/>
    </location>
</feature>
<dbReference type="InterPro" id="IPR036869">
    <property type="entry name" value="J_dom_sf"/>
</dbReference>
<dbReference type="InterPro" id="IPR007829">
    <property type="entry name" value="TM2"/>
</dbReference>
<dbReference type="PRINTS" id="PR00625">
    <property type="entry name" value="JDOMAIN"/>
</dbReference>
<gene>
    <name evidence="10" type="ORF">BIW11_02150</name>
</gene>
<keyword evidence="4 8" id="KW-0812">Transmembrane</keyword>
<feature type="region of interest" description="Disordered" evidence="7">
    <location>
        <begin position="336"/>
        <end position="356"/>
    </location>
</feature>
<feature type="transmembrane region" description="Helical" evidence="8">
    <location>
        <begin position="114"/>
        <end position="134"/>
    </location>
</feature>
<dbReference type="Pfam" id="PF05154">
    <property type="entry name" value="TM2"/>
    <property type="match status" value="1"/>
</dbReference>
<evidence type="ECO:0000256" key="3">
    <source>
        <dbReference type="ARBA" id="ARBA00020945"/>
    </source>
</evidence>
<evidence type="ECO:0000256" key="7">
    <source>
        <dbReference type="SAM" id="MobiDB-lite"/>
    </source>
</evidence>
<evidence type="ECO:0000313" key="11">
    <source>
        <dbReference type="Proteomes" id="UP000192247"/>
    </source>
</evidence>
<feature type="domain" description="J" evidence="9">
    <location>
        <begin position="279"/>
        <end position="348"/>
    </location>
</feature>
<evidence type="ECO:0000256" key="1">
    <source>
        <dbReference type="ARBA" id="ARBA00002080"/>
    </source>
</evidence>
<accession>A0A1V9X2U4</accession>